<protein>
    <submittedName>
        <fullName evidence="3">Transposon protein, putative, CACTA, En/Spm sub-class</fullName>
    </submittedName>
</protein>
<feature type="region of interest" description="Disordered" evidence="1">
    <location>
        <begin position="530"/>
        <end position="549"/>
    </location>
</feature>
<evidence type="ECO:0000313" key="5">
    <source>
        <dbReference type="Proteomes" id="UP000000763"/>
    </source>
</evidence>
<dbReference type="EMBL" id="AC145812">
    <property type="protein sequence ID" value="AAX94967.1"/>
    <property type="molecule type" value="Genomic_DNA"/>
</dbReference>
<dbReference type="PANTHER" id="PTHR33018">
    <property type="entry name" value="OS10G0338966 PROTEIN-RELATED"/>
    <property type="match status" value="1"/>
</dbReference>
<feature type="region of interest" description="Disordered" evidence="1">
    <location>
        <begin position="145"/>
        <end position="212"/>
    </location>
</feature>
<proteinExistence type="predicted"/>
<dbReference type="SUPFAM" id="SSF54001">
    <property type="entry name" value="Cysteine proteinases"/>
    <property type="match status" value="1"/>
</dbReference>
<sequence length="1090" mass="122326">MEASLLERGIEPATTKWPDRSKFWYYAHGGTLNPDDGSLIGFKEDIHTYRSRMRSKRDTETKIADLEYRVSSYELSMQEEVARKVDKRMAAHRSHDPQPYIPPAMVASGMAIPMDPSGTYHCRPIPARYSKVEVELVEGAYEDLELDYPGGDAPSPPQAPAPTPPQAPAPTPTQAPTPTPPQAPRPAPSKSRAPQAPPPAPTRATKQGPGYDCTQEELDAYVASEVMRQLKPRSPEKKIPINPSVRNFFRGMSAPAKDAIKLSDYERTLKKASSGKSKPVPQLREQPNQEIEPLVTSEDFGIQEFINDTGLTTDQLLRGAPIEKAEVKYMYELGKPLVKPEQLQSLPTQMYNFHQLYMEMSATSREMIGARIRDTDFLQGEDIHWINFKGIYELYQLDALDVSIMSCWILFHWVLLLFDMEACTVNVYDSMDKKESTFDKVFELIDRAWYRFRHLVRGNWRERLRRKFNFPFIRMRDNHTHKELIAAVEEQLMGFINEQILDPKGEFYYDGNTIHRFFTVVKEGHNVKATQEARTSTASPAPSLPPRHCRGRPSDFALLEGRRRKCFLSLLHLVASGLWDRSVRSCRPRTTAAWRCPDPAWALPAASVQLAMTLHGEGIWASSSGGTGDGVEVELGTQVGCQWAGSTAHSLVGPIKPIEDRTTKAKAATPLREMFDGMEVHTGKAFKERIAAIKTSPTDLTAASPSPLPASPTSAPTWYSTVCPNNNIMYTTASSCHFNKKPILEVALELGDHEEKAHALCIDTIGCFKDMHAKCSTFGLETNGDANQAVVMSPTIIGMSKIIPASVVLVDIFSPTSITDIKMYTLMATRDVSQLLMEPSPVMGLKLDAIISVENEVPDGCSMKCHEDGQKALMENPKRNPWPPPNSGLVVLSYEMTELDENTCARGMVFLHFMTDENTCATVAKTNLATVKEDELFSVLELYESFSCYNDIVEQNMPSHFSEKFLQKYGQIRYWDCALLTKGDKGNYDQLELLMCMSMKWIQLCIESFLAILDTKLLVISVNKDNALQGKASNFLVVWWNASATKELAMVMMEKQLCDVSHGIVAFIMQRHWGSWWIIDIGGTFCMESK</sequence>
<dbReference type="InterPro" id="IPR058352">
    <property type="entry name" value="DUF8039"/>
</dbReference>
<evidence type="ECO:0000259" key="2">
    <source>
        <dbReference type="Pfam" id="PF26133"/>
    </source>
</evidence>
<evidence type="ECO:0000256" key="1">
    <source>
        <dbReference type="SAM" id="MobiDB-lite"/>
    </source>
</evidence>
<reference evidence="5" key="4">
    <citation type="journal article" date="2008" name="Nucleic Acids Res.">
        <title>The rice annotation project database (RAP-DB): 2008 update.</title>
        <authorList>
            <consortium name="The rice annotation project (RAP)"/>
        </authorList>
    </citation>
    <scope>GENOME REANNOTATION</scope>
    <source>
        <strain evidence="5">cv. Nipponbare</strain>
    </source>
</reference>
<evidence type="ECO:0000313" key="4">
    <source>
        <dbReference type="EMBL" id="AAX95326.1"/>
    </source>
</evidence>
<dbReference type="Proteomes" id="UP000000763">
    <property type="component" value="Chromosome 11"/>
</dbReference>
<dbReference type="Pfam" id="PF26133">
    <property type="entry name" value="DUF8039"/>
    <property type="match status" value="1"/>
</dbReference>
<organism evidence="4 5">
    <name type="scientific">Oryza sativa subsp. japonica</name>
    <name type="common">Rice</name>
    <dbReference type="NCBI Taxonomy" id="39947"/>
    <lineage>
        <taxon>Eukaryota</taxon>
        <taxon>Viridiplantae</taxon>
        <taxon>Streptophyta</taxon>
        <taxon>Embryophyta</taxon>
        <taxon>Tracheophyta</taxon>
        <taxon>Spermatophyta</taxon>
        <taxon>Magnoliopsida</taxon>
        <taxon>Liliopsida</taxon>
        <taxon>Poales</taxon>
        <taxon>Poaceae</taxon>
        <taxon>BOP clade</taxon>
        <taxon>Oryzoideae</taxon>
        <taxon>Oryzeae</taxon>
        <taxon>Oryzinae</taxon>
        <taxon>Oryza</taxon>
        <taxon>Oryza sativa</taxon>
    </lineage>
</organism>
<dbReference type="EMBL" id="AC146947">
    <property type="protein sequence ID" value="AAX95326.1"/>
    <property type="molecule type" value="Genomic_DNA"/>
</dbReference>
<reference evidence="4" key="2">
    <citation type="submission" date="2005-04" db="EMBL/GenBank/DDBJ databases">
        <authorList>
            <person name="Buell R."/>
        </authorList>
    </citation>
    <scope>NUCLEOTIDE SEQUENCE</scope>
</reference>
<reference evidence="5" key="1">
    <citation type="journal article" date="2005" name="Nature">
        <title>The map-based sequence of the rice genome.</title>
        <authorList>
            <consortium name="International rice genome sequencing project (IRGSP)"/>
            <person name="Matsumoto T."/>
            <person name="Wu J."/>
            <person name="Kanamori H."/>
            <person name="Katayose Y."/>
            <person name="Fujisawa M."/>
            <person name="Namiki N."/>
            <person name="Mizuno H."/>
            <person name="Yamamoto K."/>
            <person name="Antonio B.A."/>
            <person name="Baba T."/>
            <person name="Sakata K."/>
            <person name="Nagamura Y."/>
            <person name="Aoki H."/>
            <person name="Arikawa K."/>
            <person name="Arita K."/>
            <person name="Bito T."/>
            <person name="Chiden Y."/>
            <person name="Fujitsuka N."/>
            <person name="Fukunaka R."/>
            <person name="Hamada M."/>
            <person name="Harada C."/>
            <person name="Hayashi A."/>
            <person name="Hijishita S."/>
            <person name="Honda M."/>
            <person name="Hosokawa S."/>
            <person name="Ichikawa Y."/>
            <person name="Idonuma A."/>
            <person name="Iijima M."/>
            <person name="Ikeda M."/>
            <person name="Ikeno M."/>
            <person name="Ito K."/>
            <person name="Ito S."/>
            <person name="Ito T."/>
            <person name="Ito Y."/>
            <person name="Ito Y."/>
            <person name="Iwabuchi A."/>
            <person name="Kamiya K."/>
            <person name="Karasawa W."/>
            <person name="Kurita K."/>
            <person name="Katagiri S."/>
            <person name="Kikuta A."/>
            <person name="Kobayashi H."/>
            <person name="Kobayashi N."/>
            <person name="Machita K."/>
            <person name="Maehara T."/>
            <person name="Masukawa M."/>
            <person name="Mizubayashi T."/>
            <person name="Mukai Y."/>
            <person name="Nagasaki H."/>
            <person name="Nagata Y."/>
            <person name="Naito S."/>
            <person name="Nakashima M."/>
            <person name="Nakama Y."/>
            <person name="Nakamichi Y."/>
            <person name="Nakamura M."/>
            <person name="Meguro A."/>
            <person name="Negishi M."/>
            <person name="Ohta I."/>
            <person name="Ohta T."/>
            <person name="Okamoto M."/>
            <person name="Ono N."/>
            <person name="Saji S."/>
            <person name="Sakaguchi M."/>
            <person name="Sakai K."/>
            <person name="Shibata M."/>
            <person name="Shimokawa T."/>
            <person name="Song J."/>
            <person name="Takazaki Y."/>
            <person name="Terasawa K."/>
            <person name="Tsugane M."/>
            <person name="Tsuji K."/>
            <person name="Ueda S."/>
            <person name="Waki K."/>
            <person name="Yamagata H."/>
            <person name="Yamamoto M."/>
            <person name="Yamamoto S."/>
            <person name="Yamane H."/>
            <person name="Yoshiki S."/>
            <person name="Yoshihara R."/>
            <person name="Yukawa K."/>
            <person name="Zhong H."/>
            <person name="Yano M."/>
            <person name="Yuan Q."/>
            <person name="Ouyang S."/>
            <person name="Liu J."/>
            <person name="Jones K.M."/>
            <person name="Gansberger K."/>
            <person name="Moffat K."/>
            <person name="Hill J."/>
            <person name="Bera J."/>
            <person name="Fadrosh D."/>
            <person name="Jin S."/>
            <person name="Johri S."/>
            <person name="Kim M."/>
            <person name="Overton L."/>
            <person name="Reardon M."/>
            <person name="Tsitrin T."/>
            <person name="Vuong H."/>
            <person name="Weaver B."/>
            <person name="Ciecko A."/>
            <person name="Tallon L."/>
            <person name="Jackson J."/>
            <person name="Pai G."/>
            <person name="Aken S.V."/>
            <person name="Utterback T."/>
            <person name="Reidmuller S."/>
            <person name="Feldblyum T."/>
            <person name="Hsiao J."/>
            <person name="Zismann V."/>
            <person name="Iobst S."/>
            <person name="de Vazeille A.R."/>
            <person name="Buell C.R."/>
            <person name="Ying K."/>
            <person name="Li Y."/>
            <person name="Lu T."/>
            <person name="Huang Y."/>
            <person name="Zhao Q."/>
            <person name="Feng Q."/>
            <person name="Zhang L."/>
            <person name="Zhu J."/>
            <person name="Weng Q."/>
            <person name="Mu J."/>
            <person name="Lu Y."/>
            <person name="Fan D."/>
            <person name="Liu Y."/>
            <person name="Guan J."/>
            <person name="Zhang Y."/>
            <person name="Yu S."/>
            <person name="Liu X."/>
            <person name="Zhang Y."/>
            <person name="Hong G."/>
            <person name="Han B."/>
            <person name="Choisne N."/>
            <person name="Demange N."/>
            <person name="Orjeda G."/>
            <person name="Samain S."/>
            <person name="Cattolico L."/>
            <person name="Pelletier E."/>
            <person name="Couloux A."/>
            <person name="Segurens B."/>
            <person name="Wincker P."/>
            <person name="D'Hont A."/>
            <person name="Scarpelli C."/>
            <person name="Weissenbach J."/>
            <person name="Salanoubat M."/>
            <person name="Quetier F."/>
            <person name="Yu Y."/>
            <person name="Kim H.R."/>
            <person name="Rambo T."/>
            <person name="Currie J."/>
            <person name="Collura K."/>
            <person name="Luo M."/>
            <person name="Yang T."/>
            <person name="Ammiraju J.S.S."/>
            <person name="Engler F."/>
            <person name="Soderlund C."/>
            <person name="Wing R.A."/>
            <person name="Palmer L.E."/>
            <person name="de la Bastide M."/>
            <person name="Spiegel L."/>
            <person name="Nascimento L."/>
            <person name="Zutavern T."/>
            <person name="O'Shaughnessy A."/>
            <person name="Dike S."/>
            <person name="Dedhia N."/>
            <person name="Preston R."/>
            <person name="Balija V."/>
            <person name="McCombie W.R."/>
            <person name="Chow T."/>
            <person name="Chen H."/>
            <person name="Chung M."/>
            <person name="Chen C."/>
            <person name="Shaw J."/>
            <person name="Wu H."/>
            <person name="Hsiao K."/>
            <person name="Chao Y."/>
            <person name="Chu M."/>
            <person name="Cheng C."/>
            <person name="Hour A."/>
            <person name="Lee P."/>
            <person name="Lin S."/>
            <person name="Lin Y."/>
            <person name="Liou J."/>
            <person name="Liu S."/>
            <person name="Hsing Y."/>
            <person name="Raghuvanshi S."/>
            <person name="Mohanty A."/>
            <person name="Bharti A.K."/>
            <person name="Gaur A."/>
            <person name="Gupta V."/>
            <person name="Kumar D."/>
            <person name="Ravi V."/>
            <person name="Vij S."/>
            <person name="Kapur A."/>
            <person name="Khurana P."/>
            <person name="Khurana P."/>
            <person name="Khurana J.P."/>
            <person name="Tyagi A.K."/>
            <person name="Gaikwad K."/>
            <person name="Singh A."/>
            <person name="Dalal V."/>
            <person name="Srivastava S."/>
            <person name="Dixit A."/>
            <person name="Pal A.K."/>
            <person name="Ghazi I.A."/>
            <person name="Yadav M."/>
            <person name="Pandit A."/>
            <person name="Bhargava A."/>
            <person name="Sureshbabu K."/>
            <person name="Batra K."/>
            <person name="Sharma T.R."/>
            <person name="Mohapatra T."/>
            <person name="Singh N.K."/>
            <person name="Messing J."/>
            <person name="Nelson A.B."/>
            <person name="Fuks G."/>
            <person name="Kavchok S."/>
            <person name="Keizer G."/>
            <person name="Linton E."/>
            <person name="Llaca V."/>
            <person name="Song R."/>
            <person name="Tanyolac B."/>
            <person name="Young S."/>
            <person name="Ho-Il K."/>
            <person name="Hahn J.H."/>
            <person name="Sangsakoo G."/>
            <person name="Vanavichit A."/>
            <person name="de Mattos Luiz.A.T."/>
            <person name="Zimmer P.D."/>
            <person name="Malone G."/>
            <person name="Dellagostin O."/>
            <person name="de Oliveira A.C."/>
            <person name="Bevan M."/>
            <person name="Bancroft I."/>
            <person name="Minx P."/>
            <person name="Cordum H."/>
            <person name="Wilson R."/>
            <person name="Cheng Z."/>
            <person name="Jin W."/>
            <person name="Jiang J."/>
            <person name="Leong S.A."/>
            <person name="Iwama H."/>
            <person name="Gojobori T."/>
            <person name="Itoh T."/>
            <person name="Niimura Y."/>
            <person name="Fujii Y."/>
            <person name="Habara T."/>
            <person name="Sakai H."/>
            <person name="Sato Y."/>
            <person name="Wilson G."/>
            <person name="Kumar K."/>
            <person name="McCouch S."/>
            <person name="Juretic N."/>
            <person name="Hoen D."/>
            <person name="Wright S."/>
            <person name="Bruskiewich R."/>
            <person name="Bureau T."/>
            <person name="Miyao A."/>
            <person name="Hirochika H."/>
            <person name="Nishikawa T."/>
            <person name="Kadowaki K."/>
            <person name="Sugiura M."/>
            <person name="Burr B."/>
            <person name="Sasaki T."/>
        </authorList>
    </citation>
    <scope>NUCLEOTIDE SEQUENCE [LARGE SCALE GENOMIC DNA]</scope>
    <source>
        <strain evidence="5">cv. Nipponbare</strain>
    </source>
</reference>
<reference evidence="4" key="3">
    <citation type="submission" date="2006-11" db="EMBL/GenBank/DDBJ databases">
        <title>.</title>
        <authorList>
            <person name="Buell C."/>
            <person name="Yuan Q."/>
            <person name="Ouyang S."/>
            <person name="Liu J."/>
            <person name="Wang A."/>
            <person name="Maiti R."/>
            <person name="Lin H."/>
            <person name="Zhu W."/>
            <person name="Hamilton J."/>
            <person name="Jones K."/>
            <person name="Tallon L."/>
            <person name="Feldblyum T."/>
            <person name="Tsitrin T."/>
            <person name="Bera J."/>
            <person name="Kim M."/>
            <person name="Jin S."/>
            <person name="Fadrosh D."/>
            <person name="Vuong H."/>
            <person name="Overton II L."/>
            <person name="Reardon M."/>
            <person name="Weaver B."/>
            <person name="Johri S."/>
            <person name="Lewis M."/>
            <person name="Utterback T."/>
            <person name="Van Aken S."/>
            <person name="Wortman J."/>
            <person name="Haas B."/>
            <person name="Koo H."/>
            <person name="Zismann V."/>
            <person name="Hsiao J."/>
            <person name="Iobst S."/>
            <person name="de Vazeilles A."/>
            <person name="White O."/>
            <person name="Salzberg S."/>
            <person name="Fraser C."/>
        </authorList>
    </citation>
    <scope>NUCLEOTIDE SEQUENCE</scope>
</reference>
<feature type="domain" description="DUF8039" evidence="2">
    <location>
        <begin position="105"/>
        <end position="151"/>
    </location>
</feature>
<dbReference type="InterPro" id="IPR038765">
    <property type="entry name" value="Papain-like_cys_pep_sf"/>
</dbReference>
<evidence type="ECO:0000313" key="3">
    <source>
        <dbReference type="EMBL" id="AAX94967.1"/>
    </source>
</evidence>
<dbReference type="PANTHER" id="PTHR33018:SF34">
    <property type="entry name" value="OS02G0472350 PROTEIN"/>
    <property type="match status" value="1"/>
</dbReference>
<name>Q2R5F5_ORYSJ</name>
<dbReference type="AlphaFoldDB" id="Q2R5F5"/>
<feature type="compositionally biased region" description="Pro residues" evidence="1">
    <location>
        <begin position="154"/>
        <end position="187"/>
    </location>
</feature>
<feature type="region of interest" description="Disordered" evidence="1">
    <location>
        <begin position="270"/>
        <end position="289"/>
    </location>
</feature>
<accession>Q2R5F5</accession>